<organism evidence="2 3">
    <name type="scientific">Shewanella insulae</name>
    <dbReference type="NCBI Taxonomy" id="2681496"/>
    <lineage>
        <taxon>Bacteria</taxon>
        <taxon>Pseudomonadati</taxon>
        <taxon>Pseudomonadota</taxon>
        <taxon>Gammaproteobacteria</taxon>
        <taxon>Alteromonadales</taxon>
        <taxon>Shewanellaceae</taxon>
        <taxon>Shewanella</taxon>
    </lineage>
</organism>
<dbReference type="SUPFAM" id="SSF55729">
    <property type="entry name" value="Acyl-CoA N-acyltransferases (Nat)"/>
    <property type="match status" value="1"/>
</dbReference>
<dbReference type="Proteomes" id="UP000474778">
    <property type="component" value="Unassembled WGS sequence"/>
</dbReference>
<feature type="domain" description="N-acetyltransferase" evidence="1">
    <location>
        <begin position="9"/>
        <end position="167"/>
    </location>
</feature>
<dbReference type="PANTHER" id="PTHR43792:SF1">
    <property type="entry name" value="N-ACETYLTRANSFERASE DOMAIN-CONTAINING PROTEIN"/>
    <property type="match status" value="1"/>
</dbReference>
<dbReference type="PANTHER" id="PTHR43792">
    <property type="entry name" value="GNAT FAMILY, PUTATIVE (AFU_ORTHOLOGUE AFUA_3G00765)-RELATED-RELATED"/>
    <property type="match status" value="1"/>
</dbReference>
<dbReference type="EMBL" id="WRPA01000001">
    <property type="protein sequence ID" value="MXR67132.1"/>
    <property type="molecule type" value="Genomic_DNA"/>
</dbReference>
<dbReference type="Pfam" id="PF13302">
    <property type="entry name" value="Acetyltransf_3"/>
    <property type="match status" value="1"/>
</dbReference>
<sequence>MLTLETERLVLREMTVKDAPFMLTLLNSQGFLDNIGDRGVRTLAQAENHLIEGPLNSYQEHGYGMYCIELRQSGEPVGVAGLVNREQLPGIDLGYALLPDYLGKGYAVEACHAVLAHAKTLAIGELLAIVNEGNGPSRALLEKLGFVCDGPIPWGEGGEVLLYKIRL</sequence>
<gene>
    <name evidence="2" type="ORF">GNT65_00300</name>
</gene>
<dbReference type="InterPro" id="IPR000182">
    <property type="entry name" value="GNAT_dom"/>
</dbReference>
<reference evidence="2 3" key="1">
    <citation type="submission" date="2019-12" db="EMBL/GenBank/DDBJ databases">
        <title>Shewanella insulae sp. nov., isolated from a tidal flat.</title>
        <authorList>
            <person name="Yoon J.-H."/>
        </authorList>
    </citation>
    <scope>NUCLEOTIDE SEQUENCE [LARGE SCALE GENOMIC DNA]</scope>
    <source>
        <strain evidence="2 3">JBTF-M18</strain>
    </source>
</reference>
<dbReference type="Gene3D" id="3.40.630.30">
    <property type="match status" value="1"/>
</dbReference>
<keyword evidence="3" id="KW-1185">Reference proteome</keyword>
<dbReference type="InterPro" id="IPR051531">
    <property type="entry name" value="N-acetyltransferase"/>
</dbReference>
<comment type="caution">
    <text evidence="2">The sequence shown here is derived from an EMBL/GenBank/DDBJ whole genome shotgun (WGS) entry which is preliminary data.</text>
</comment>
<accession>A0A6L7HSC2</accession>
<evidence type="ECO:0000259" key="1">
    <source>
        <dbReference type="PROSITE" id="PS51186"/>
    </source>
</evidence>
<dbReference type="PROSITE" id="PS51186">
    <property type="entry name" value="GNAT"/>
    <property type="match status" value="1"/>
</dbReference>
<dbReference type="InterPro" id="IPR016181">
    <property type="entry name" value="Acyl_CoA_acyltransferase"/>
</dbReference>
<protein>
    <submittedName>
        <fullName evidence="2">GNAT family N-acetyltransferase</fullName>
    </submittedName>
</protein>
<keyword evidence="2" id="KW-0808">Transferase</keyword>
<name>A0A6L7HSC2_9GAMM</name>
<dbReference type="AlphaFoldDB" id="A0A6L7HSC2"/>
<evidence type="ECO:0000313" key="3">
    <source>
        <dbReference type="Proteomes" id="UP000474778"/>
    </source>
</evidence>
<evidence type="ECO:0000313" key="2">
    <source>
        <dbReference type="EMBL" id="MXR67132.1"/>
    </source>
</evidence>
<dbReference type="RefSeq" id="WP_160793157.1">
    <property type="nucleotide sequence ID" value="NZ_WRPA01000001.1"/>
</dbReference>
<proteinExistence type="predicted"/>
<dbReference type="GO" id="GO:0016747">
    <property type="term" value="F:acyltransferase activity, transferring groups other than amino-acyl groups"/>
    <property type="evidence" value="ECO:0007669"/>
    <property type="project" value="InterPro"/>
</dbReference>